<organism evidence="2 3">
    <name type="scientific">Flavobacterium shii</name>
    <dbReference type="NCBI Taxonomy" id="2987687"/>
    <lineage>
        <taxon>Bacteria</taxon>
        <taxon>Pseudomonadati</taxon>
        <taxon>Bacteroidota</taxon>
        <taxon>Flavobacteriia</taxon>
        <taxon>Flavobacteriales</taxon>
        <taxon>Flavobacteriaceae</taxon>
        <taxon>Flavobacterium</taxon>
    </lineage>
</organism>
<comment type="caution">
    <text evidence="2">The sequence shown here is derived from an EMBL/GenBank/DDBJ whole genome shotgun (WGS) entry which is preliminary data.</text>
</comment>
<feature type="transmembrane region" description="Helical" evidence="1">
    <location>
        <begin position="7"/>
        <end position="28"/>
    </location>
</feature>
<evidence type="ECO:0000313" key="3">
    <source>
        <dbReference type="Proteomes" id="UP001151079"/>
    </source>
</evidence>
<dbReference type="InterPro" id="IPR034804">
    <property type="entry name" value="SQR/QFR_C/D"/>
</dbReference>
<keyword evidence="1" id="KW-0472">Membrane</keyword>
<reference evidence="2" key="1">
    <citation type="submission" date="2022-10" db="EMBL/GenBank/DDBJ databases">
        <title>Two novel species of Flavobacterium.</title>
        <authorList>
            <person name="Liu Q."/>
            <person name="Xin Y.-H."/>
        </authorList>
    </citation>
    <scope>NUCLEOTIDE SEQUENCE</scope>
    <source>
        <strain evidence="2">LS1R49</strain>
    </source>
</reference>
<sequence>MIKKLHYISGLIITVFIGLHLFNHVWSILGAEKHIEMMNTLRLFYRNIFIESILLLAVFVQIFSGLKLFKINRKIATSSFEKIQIWSGLYLAIFFIIHLSAIFIGRLILNLDTNFYYGVAGLNTFPYNLFFIPYYALAILSFFGHIAAIHNKKMEQSIFGISPHKQSIAILTFGIILTVIIFCGLTNYFNGVTIPKEYNVLIGK</sequence>
<keyword evidence="3" id="KW-1185">Reference proteome</keyword>
<keyword evidence="1" id="KW-0812">Transmembrane</keyword>
<feature type="transmembrane region" description="Helical" evidence="1">
    <location>
        <begin position="89"/>
        <end position="109"/>
    </location>
</feature>
<dbReference type="EMBL" id="JAOZEW010000010">
    <property type="protein sequence ID" value="MCV9928201.1"/>
    <property type="molecule type" value="Genomic_DNA"/>
</dbReference>
<feature type="transmembrane region" description="Helical" evidence="1">
    <location>
        <begin position="48"/>
        <end position="69"/>
    </location>
</feature>
<dbReference type="RefSeq" id="WP_264206322.1">
    <property type="nucleotide sequence ID" value="NZ_JAOZEW010000010.1"/>
</dbReference>
<evidence type="ECO:0000256" key="1">
    <source>
        <dbReference type="SAM" id="Phobius"/>
    </source>
</evidence>
<accession>A0A9X2ZBH6</accession>
<protein>
    <submittedName>
        <fullName evidence="2">Uncharacterized protein</fullName>
    </submittedName>
</protein>
<dbReference type="GO" id="GO:0016020">
    <property type="term" value="C:membrane"/>
    <property type="evidence" value="ECO:0007669"/>
    <property type="project" value="InterPro"/>
</dbReference>
<name>A0A9X2ZBH6_9FLAO</name>
<keyword evidence="1" id="KW-1133">Transmembrane helix</keyword>
<dbReference type="Proteomes" id="UP001151079">
    <property type="component" value="Unassembled WGS sequence"/>
</dbReference>
<dbReference type="SUPFAM" id="SSF81343">
    <property type="entry name" value="Fumarate reductase respiratory complex transmembrane subunits"/>
    <property type="match status" value="1"/>
</dbReference>
<proteinExistence type="predicted"/>
<feature type="transmembrane region" description="Helical" evidence="1">
    <location>
        <begin position="168"/>
        <end position="189"/>
    </location>
</feature>
<evidence type="ECO:0000313" key="2">
    <source>
        <dbReference type="EMBL" id="MCV9928201.1"/>
    </source>
</evidence>
<gene>
    <name evidence="2" type="ORF">OIU83_11080</name>
</gene>
<dbReference type="AlphaFoldDB" id="A0A9X2ZBH6"/>
<feature type="transmembrane region" description="Helical" evidence="1">
    <location>
        <begin position="129"/>
        <end position="148"/>
    </location>
</feature>